<sequence length="202" mass="22167">MNAWYRLQRDALLTLVRWIVGGRAAFDAPLPLPCVVFANHSSHLDTLILLAALPAHQRAQVRPVAGADYWDATPARRYVARRLLRVVLIDRVAGGAQALQPLHDALAAGDSLIVFPEGTRGTQPLPVPFKTGLYHLAQAHPGVALVPAYLHNLYRTWPKGAPVPLPLLCRVHFGAPHALRPAEEKDGFLQRMRDAVCALARD</sequence>
<dbReference type="SMART" id="SM00563">
    <property type="entry name" value="PlsC"/>
    <property type="match status" value="1"/>
</dbReference>
<dbReference type="GO" id="GO:0016746">
    <property type="term" value="F:acyltransferase activity"/>
    <property type="evidence" value="ECO:0007669"/>
    <property type="project" value="UniProtKB-KW"/>
</dbReference>
<dbReference type="PANTHER" id="PTHR10434:SF11">
    <property type="entry name" value="1-ACYL-SN-GLYCEROL-3-PHOSPHATE ACYLTRANSFERASE"/>
    <property type="match status" value="1"/>
</dbReference>
<comment type="pathway">
    <text evidence="1">Lipid metabolism.</text>
</comment>
<evidence type="ECO:0000259" key="4">
    <source>
        <dbReference type="SMART" id="SM00563"/>
    </source>
</evidence>
<keyword evidence="2" id="KW-0808">Transferase</keyword>
<evidence type="ECO:0000313" key="5">
    <source>
        <dbReference type="EMBL" id="MDZ5455524.1"/>
    </source>
</evidence>
<accession>A0ABU5I8U7</accession>
<name>A0ABU5I8U7_9BURK</name>
<keyword evidence="6" id="KW-1185">Reference proteome</keyword>
<reference evidence="5 6" key="1">
    <citation type="submission" date="2023-11" db="EMBL/GenBank/DDBJ databases">
        <title>Draft genome of Azohydromonas lata strain H1 (DSM1123), a polyhydroxyalkanoate producer.</title>
        <authorList>
            <person name="Traversa D."/>
            <person name="D'Addabbo P."/>
            <person name="Pazzani C."/>
            <person name="Manzari C."/>
            <person name="Chiara M."/>
            <person name="Scrascia M."/>
        </authorList>
    </citation>
    <scope>NUCLEOTIDE SEQUENCE [LARGE SCALE GENOMIC DNA]</scope>
    <source>
        <strain evidence="5 6">H1</strain>
    </source>
</reference>
<organism evidence="5 6">
    <name type="scientific">Azohydromonas lata</name>
    <dbReference type="NCBI Taxonomy" id="45677"/>
    <lineage>
        <taxon>Bacteria</taxon>
        <taxon>Pseudomonadati</taxon>
        <taxon>Pseudomonadota</taxon>
        <taxon>Betaproteobacteria</taxon>
        <taxon>Burkholderiales</taxon>
        <taxon>Sphaerotilaceae</taxon>
        <taxon>Azohydromonas</taxon>
    </lineage>
</organism>
<dbReference type="EMBL" id="JAXOJX010000002">
    <property type="protein sequence ID" value="MDZ5455524.1"/>
    <property type="molecule type" value="Genomic_DNA"/>
</dbReference>
<evidence type="ECO:0000256" key="1">
    <source>
        <dbReference type="ARBA" id="ARBA00005189"/>
    </source>
</evidence>
<evidence type="ECO:0000256" key="2">
    <source>
        <dbReference type="ARBA" id="ARBA00022679"/>
    </source>
</evidence>
<dbReference type="CDD" id="cd07989">
    <property type="entry name" value="LPLAT_AGPAT-like"/>
    <property type="match status" value="1"/>
</dbReference>
<protein>
    <submittedName>
        <fullName evidence="5">Lysophospholipid acyltransferase family protein</fullName>
    </submittedName>
</protein>
<feature type="domain" description="Phospholipid/glycerol acyltransferase" evidence="4">
    <location>
        <begin position="34"/>
        <end position="153"/>
    </location>
</feature>
<comment type="caution">
    <text evidence="5">The sequence shown here is derived from an EMBL/GenBank/DDBJ whole genome shotgun (WGS) entry which is preliminary data.</text>
</comment>
<proteinExistence type="predicted"/>
<dbReference type="SUPFAM" id="SSF69593">
    <property type="entry name" value="Glycerol-3-phosphate (1)-acyltransferase"/>
    <property type="match status" value="1"/>
</dbReference>
<gene>
    <name evidence="5" type="ORF">SM757_02945</name>
</gene>
<keyword evidence="3 5" id="KW-0012">Acyltransferase</keyword>
<dbReference type="PANTHER" id="PTHR10434">
    <property type="entry name" value="1-ACYL-SN-GLYCEROL-3-PHOSPHATE ACYLTRANSFERASE"/>
    <property type="match status" value="1"/>
</dbReference>
<evidence type="ECO:0000313" key="6">
    <source>
        <dbReference type="Proteomes" id="UP001293718"/>
    </source>
</evidence>
<dbReference type="RefSeq" id="WP_322464302.1">
    <property type="nucleotide sequence ID" value="NZ_JAXOJX010000002.1"/>
</dbReference>
<dbReference type="Proteomes" id="UP001293718">
    <property type="component" value="Unassembled WGS sequence"/>
</dbReference>
<dbReference type="InterPro" id="IPR002123">
    <property type="entry name" value="Plipid/glycerol_acylTrfase"/>
</dbReference>
<evidence type="ECO:0000256" key="3">
    <source>
        <dbReference type="ARBA" id="ARBA00023315"/>
    </source>
</evidence>
<dbReference type="Pfam" id="PF01553">
    <property type="entry name" value="Acyltransferase"/>
    <property type="match status" value="1"/>
</dbReference>